<reference evidence="1 2" key="1">
    <citation type="journal article" date="2017" name="Antonie Van Leeuwenhoek">
        <title>Rhizobium rhizosphaerae sp. nov., a novel species isolated from rice rhizosphere.</title>
        <authorList>
            <person name="Zhao J.J."/>
            <person name="Zhang J."/>
            <person name="Zhang R.J."/>
            <person name="Zhang C.W."/>
            <person name="Yin H.Q."/>
            <person name="Zhang X.X."/>
        </authorList>
    </citation>
    <scope>NUCLEOTIDE SEQUENCE [LARGE SCALE GENOMIC DNA]</scope>
    <source>
        <strain evidence="1 2">BSs20135</strain>
    </source>
</reference>
<dbReference type="EMBL" id="BAEO01000006">
    <property type="protein sequence ID" value="GAC17384.1"/>
    <property type="molecule type" value="Genomic_DNA"/>
</dbReference>
<evidence type="ECO:0008006" key="3">
    <source>
        <dbReference type="Google" id="ProtNLM"/>
    </source>
</evidence>
<dbReference type="STRING" id="493475.GARC_0402"/>
<organism evidence="1 2">
    <name type="scientific">Paraglaciecola arctica BSs20135</name>
    <dbReference type="NCBI Taxonomy" id="493475"/>
    <lineage>
        <taxon>Bacteria</taxon>
        <taxon>Pseudomonadati</taxon>
        <taxon>Pseudomonadota</taxon>
        <taxon>Gammaproteobacteria</taxon>
        <taxon>Alteromonadales</taxon>
        <taxon>Alteromonadaceae</taxon>
        <taxon>Paraglaciecola</taxon>
    </lineage>
</organism>
<dbReference type="PANTHER" id="PTHR39338">
    <property type="entry name" value="BLL5662 PROTEIN-RELATED"/>
    <property type="match status" value="1"/>
</dbReference>
<dbReference type="RefSeq" id="WP_007616147.1">
    <property type="nucleotide sequence ID" value="NZ_BAEO01000006.1"/>
</dbReference>
<evidence type="ECO:0000313" key="2">
    <source>
        <dbReference type="Proteomes" id="UP000006327"/>
    </source>
</evidence>
<dbReference type="eggNOG" id="COG3825">
    <property type="taxonomic scope" value="Bacteria"/>
</dbReference>
<dbReference type="PANTHER" id="PTHR39338:SF7">
    <property type="entry name" value="BLL6692 PROTEIN"/>
    <property type="match status" value="1"/>
</dbReference>
<comment type="caution">
    <text evidence="1">The sequence shown here is derived from an EMBL/GenBank/DDBJ whole genome shotgun (WGS) entry which is preliminary data.</text>
</comment>
<proteinExistence type="predicted"/>
<dbReference type="OrthoDB" id="9764216at2"/>
<sequence length="394" mass="45252">MLVDFFFKLREYKLPVSLRELLDLLNALEKGVIFASIDDFYILAKMIMVKDESQFDKYDRAFADYFEGVQSIDLFGKDIPEEWLKNALERHFSEEEKAQIKALGGLEELMKTLKERLAEQEKRHQGGNKWIGTGGTSPFGANGYNPEGVRIGQEGNRNFSAAKVWDKREFKNLAGDVELGTRNIKVALRKLRKFARTGATEELDIPTTIGATAKNAGFLDIHMVKERHNAVKVLMFFDVGGSMDAHIKECEELFSAVHTEFKHLEYFYFHNCVYEGVWKDNKRRDREVVPIASVIHKYGPDYKLIFVGDATMGPYEITYPGGSVEHWNEEAGSVWMQRLLNHFEHAIWLNPQLSQYWNYYASVSIMKELMTDRMFPLTLDGIGEGIKSLTKRSG</sequence>
<keyword evidence="2" id="KW-1185">Reference proteome</keyword>
<accession>K6X9U7</accession>
<dbReference type="Proteomes" id="UP000006327">
    <property type="component" value="Unassembled WGS sequence"/>
</dbReference>
<gene>
    <name evidence="1" type="ORF">GARC_0402</name>
</gene>
<name>K6X9U7_9ALTE</name>
<protein>
    <recommendedName>
        <fullName evidence="3">VWA containing CoxE family protein</fullName>
    </recommendedName>
</protein>
<dbReference type="AlphaFoldDB" id="K6X9U7"/>
<evidence type="ECO:0000313" key="1">
    <source>
        <dbReference type="EMBL" id="GAC17384.1"/>
    </source>
</evidence>